<dbReference type="PANTHER" id="PTHR31144:SF1">
    <property type="entry name" value="UPF0602 PROTEIN C4ORF47"/>
    <property type="match status" value="1"/>
</dbReference>
<dbReference type="Proteomes" id="UP000324629">
    <property type="component" value="Unassembled WGS sequence"/>
</dbReference>
<dbReference type="Pfam" id="PF15239">
    <property type="entry name" value="CFAP96-like"/>
    <property type="match status" value="1"/>
</dbReference>
<accession>A0A5J4P419</accession>
<keyword evidence="7" id="KW-1185">Reference proteome</keyword>
<keyword evidence="2" id="KW-0963">Cytoplasm</keyword>
<evidence type="ECO:0000313" key="7">
    <source>
        <dbReference type="Proteomes" id="UP000324629"/>
    </source>
</evidence>
<evidence type="ECO:0000313" key="6">
    <source>
        <dbReference type="EMBL" id="KAA3682068.1"/>
    </source>
</evidence>
<dbReference type="AlphaFoldDB" id="A0A5J4P419"/>
<sequence length="311" mass="34866">MSKQKPDLERLGYFNELSYISIGDPYVDPARRLGIQEQVKGRQLFGITSRSRCGLNHGYFSDYQRTFVGEGLANMSKLHYNEKMEEGKKNIQPRFLPASGNKLPNGSGTLYGTFSKPSPYFSSAEAKSARVAESPNIVTNPPKKGSGFGYPSVTINKFPTYESSPYLTGNTYKEENDRHKQLLGGRREFLAPNHSDYFEPNPFKPDIRSRSLPNIPKQTLNTVPVFRPPNPGKLSGGCYAGTLNPFPTHEPNPYIDAYQINKPPREKRIFMPSSGSKTTRTESVMLANIKKYINPTSYSKVVTNLQFGCKV</sequence>
<reference evidence="6 7" key="1">
    <citation type="journal article" date="2019" name="Gigascience">
        <title>Whole-genome sequence of the oriental lung fluke Paragonimus westermani.</title>
        <authorList>
            <person name="Oey H."/>
            <person name="Zakrzewski M."/>
            <person name="Narain K."/>
            <person name="Devi K.R."/>
            <person name="Agatsuma T."/>
            <person name="Nawaratna S."/>
            <person name="Gobert G.N."/>
            <person name="Jones M.K."/>
            <person name="Ragan M.A."/>
            <person name="McManus D.P."/>
            <person name="Krause L."/>
        </authorList>
    </citation>
    <scope>NUCLEOTIDE SEQUENCE [LARGE SCALE GENOMIC DNA]</scope>
    <source>
        <strain evidence="6 7">IND2009</strain>
    </source>
</reference>
<protein>
    <recommendedName>
        <fullName evidence="5">Cilia-and flagella-associated protein 96</fullName>
    </recommendedName>
</protein>
<dbReference type="GO" id="GO:0005813">
    <property type="term" value="C:centrosome"/>
    <property type="evidence" value="ECO:0007669"/>
    <property type="project" value="UniProtKB-SubCell"/>
</dbReference>
<evidence type="ECO:0000256" key="4">
    <source>
        <dbReference type="ARBA" id="ARBA00035656"/>
    </source>
</evidence>
<proteinExistence type="inferred from homology"/>
<organism evidence="6 7">
    <name type="scientific">Paragonimus westermani</name>
    <dbReference type="NCBI Taxonomy" id="34504"/>
    <lineage>
        <taxon>Eukaryota</taxon>
        <taxon>Metazoa</taxon>
        <taxon>Spiralia</taxon>
        <taxon>Lophotrochozoa</taxon>
        <taxon>Platyhelminthes</taxon>
        <taxon>Trematoda</taxon>
        <taxon>Digenea</taxon>
        <taxon>Plagiorchiida</taxon>
        <taxon>Troglotremata</taxon>
        <taxon>Troglotrematidae</taxon>
        <taxon>Paragonimus</taxon>
    </lineage>
</organism>
<dbReference type="EMBL" id="QNGE01000077">
    <property type="protein sequence ID" value="KAA3682068.1"/>
    <property type="molecule type" value="Genomic_DNA"/>
</dbReference>
<name>A0A5J4P419_9TREM</name>
<keyword evidence="3" id="KW-0206">Cytoskeleton</keyword>
<evidence type="ECO:0000256" key="2">
    <source>
        <dbReference type="ARBA" id="ARBA00022490"/>
    </source>
</evidence>
<evidence type="ECO:0000256" key="5">
    <source>
        <dbReference type="ARBA" id="ARBA00035693"/>
    </source>
</evidence>
<dbReference type="PANTHER" id="PTHR31144">
    <property type="entry name" value="UPF0602 PROTEIN C4ORF47"/>
    <property type="match status" value="1"/>
</dbReference>
<dbReference type="InterPro" id="IPR029358">
    <property type="entry name" value="CFAP96"/>
</dbReference>
<evidence type="ECO:0000256" key="3">
    <source>
        <dbReference type="ARBA" id="ARBA00023212"/>
    </source>
</evidence>
<comment type="subcellular location">
    <subcellularLocation>
        <location evidence="1">Cytoplasm</location>
        <location evidence="1">Cytoskeleton</location>
        <location evidence="1">Microtubule organizing center</location>
        <location evidence="1">Centrosome</location>
    </subcellularLocation>
</comment>
<dbReference type="GO" id="GO:0005881">
    <property type="term" value="C:cytoplasmic microtubule"/>
    <property type="evidence" value="ECO:0007669"/>
    <property type="project" value="TreeGrafter"/>
</dbReference>
<comment type="caution">
    <text evidence="6">The sequence shown here is derived from an EMBL/GenBank/DDBJ whole genome shotgun (WGS) entry which is preliminary data.</text>
</comment>
<gene>
    <name evidence="6" type="ORF">DEA37_0001143</name>
</gene>
<evidence type="ECO:0000256" key="1">
    <source>
        <dbReference type="ARBA" id="ARBA00004300"/>
    </source>
</evidence>
<comment type="similarity">
    <text evidence="4">Belongs to the CFAP96 family.</text>
</comment>